<evidence type="ECO:0000256" key="2">
    <source>
        <dbReference type="ARBA" id="ARBA00022670"/>
    </source>
</evidence>
<name>A0ABD6SGE8_BACTU</name>
<evidence type="ECO:0000313" key="6">
    <source>
        <dbReference type="Proteomes" id="UP000220502"/>
    </source>
</evidence>
<keyword evidence="2 5" id="KW-0645">Protease</keyword>
<gene>
    <name evidence="5" type="ORF">CN461_21895</name>
</gene>
<protein>
    <submittedName>
        <fullName evidence="5">HK97 family phage prohead protease</fullName>
    </submittedName>
</protein>
<keyword evidence="3" id="KW-0378">Hydrolase</keyword>
<proteinExistence type="predicted"/>
<evidence type="ECO:0000313" key="5">
    <source>
        <dbReference type="EMBL" id="PEX46116.1"/>
    </source>
</evidence>
<dbReference type="Pfam" id="PF04586">
    <property type="entry name" value="Peptidase_S78"/>
    <property type="match status" value="1"/>
</dbReference>
<sequence length="202" mass="23281">MVHWEEVKRMKIEVRGNQVILDGYVNVVDRESRILPSPRGYFKERIVPKTFEKALKKAKNVDLLFNHDKNRNLGSIENGNLELYEDNIGLRAIATVTDEQVIEKARNEELRGWSFGFISEKDSWEEGEAGVQKRSIEELELLEVSILDMTPAYVATSIETRGENTAMIEMRSEEAAVKTVVEDDTEERNNIIKQIKKILEEN</sequence>
<evidence type="ECO:0000256" key="1">
    <source>
        <dbReference type="ARBA" id="ARBA00022612"/>
    </source>
</evidence>
<reference evidence="5 6" key="1">
    <citation type="submission" date="2017-09" db="EMBL/GenBank/DDBJ databases">
        <title>Large-scale bioinformatics analysis of Bacillus genomes uncovers conserved roles of natural products in bacterial physiology.</title>
        <authorList>
            <consortium name="Agbiome Team Llc"/>
            <person name="Bleich R.M."/>
            <person name="Kirk G.J."/>
            <person name="Santa Maria K.C."/>
            <person name="Allen S.E."/>
            <person name="Farag S."/>
            <person name="Shank E.A."/>
            <person name="Bowers A."/>
        </authorList>
    </citation>
    <scope>NUCLEOTIDE SEQUENCE [LARGE SCALE GENOMIC DNA]</scope>
    <source>
        <strain evidence="5 6">AFS007900</strain>
    </source>
</reference>
<dbReference type="GO" id="GO:0008233">
    <property type="term" value="F:peptidase activity"/>
    <property type="evidence" value="ECO:0007669"/>
    <property type="project" value="UniProtKB-KW"/>
</dbReference>
<dbReference type="GO" id="GO:0006508">
    <property type="term" value="P:proteolysis"/>
    <property type="evidence" value="ECO:0007669"/>
    <property type="project" value="UniProtKB-KW"/>
</dbReference>
<keyword evidence="1" id="KW-1188">Viral release from host cell</keyword>
<evidence type="ECO:0000256" key="3">
    <source>
        <dbReference type="ARBA" id="ARBA00022801"/>
    </source>
</evidence>
<dbReference type="AlphaFoldDB" id="A0ABD6SGE8"/>
<dbReference type="EMBL" id="NTXF01000035">
    <property type="protein sequence ID" value="PEX46116.1"/>
    <property type="molecule type" value="Genomic_DNA"/>
</dbReference>
<dbReference type="InterPro" id="IPR006433">
    <property type="entry name" value="Prohead_protease"/>
</dbReference>
<dbReference type="InterPro" id="IPR054613">
    <property type="entry name" value="Peptidase_S78_dom"/>
</dbReference>
<accession>A0ABD6SGE8</accession>
<dbReference type="Proteomes" id="UP000220502">
    <property type="component" value="Unassembled WGS sequence"/>
</dbReference>
<feature type="domain" description="Prohead serine protease" evidence="4">
    <location>
        <begin position="7"/>
        <end position="165"/>
    </location>
</feature>
<organism evidence="5 6">
    <name type="scientific">Bacillus thuringiensis</name>
    <dbReference type="NCBI Taxonomy" id="1428"/>
    <lineage>
        <taxon>Bacteria</taxon>
        <taxon>Bacillati</taxon>
        <taxon>Bacillota</taxon>
        <taxon>Bacilli</taxon>
        <taxon>Bacillales</taxon>
        <taxon>Bacillaceae</taxon>
        <taxon>Bacillus</taxon>
        <taxon>Bacillus cereus group</taxon>
    </lineage>
</organism>
<comment type="caution">
    <text evidence="5">The sequence shown here is derived from an EMBL/GenBank/DDBJ whole genome shotgun (WGS) entry which is preliminary data.</text>
</comment>
<dbReference type="NCBIfam" id="TIGR01543">
    <property type="entry name" value="proheadase_HK97"/>
    <property type="match status" value="1"/>
</dbReference>
<evidence type="ECO:0000259" key="4">
    <source>
        <dbReference type="Pfam" id="PF04586"/>
    </source>
</evidence>